<gene>
    <name evidence="1" type="ORF">ERS852490_02793</name>
</gene>
<dbReference type="Proteomes" id="UP000095621">
    <property type="component" value="Unassembled WGS sequence"/>
</dbReference>
<sequence length="73" mass="8788">MTIEIPDITAAYVQEYKEVEAELQIYTNEYLLKCSKQEQIRYNNLWYRRDYIRSYIFDMILSPIQKSAGNALK</sequence>
<name>A0A174YZI6_9FIRM</name>
<evidence type="ECO:0000313" key="1">
    <source>
        <dbReference type="EMBL" id="CUQ79132.1"/>
    </source>
</evidence>
<proteinExistence type="predicted"/>
<organism evidence="1 2">
    <name type="scientific">Lachnospira eligens</name>
    <dbReference type="NCBI Taxonomy" id="39485"/>
    <lineage>
        <taxon>Bacteria</taxon>
        <taxon>Bacillati</taxon>
        <taxon>Bacillota</taxon>
        <taxon>Clostridia</taxon>
        <taxon>Lachnospirales</taxon>
        <taxon>Lachnospiraceae</taxon>
        <taxon>Lachnospira</taxon>
    </lineage>
</organism>
<dbReference type="RefSeq" id="WP_055216556.1">
    <property type="nucleotide sequence ID" value="NZ_CZBU01000007.1"/>
</dbReference>
<reference evidence="1 2" key="1">
    <citation type="submission" date="2015-09" db="EMBL/GenBank/DDBJ databases">
        <authorList>
            <consortium name="Pathogen Informatics"/>
        </authorList>
    </citation>
    <scope>NUCLEOTIDE SEQUENCE [LARGE SCALE GENOMIC DNA]</scope>
    <source>
        <strain evidence="1 2">2789STDY5834875</strain>
    </source>
</reference>
<accession>A0A174YZI6</accession>
<evidence type="ECO:0000313" key="2">
    <source>
        <dbReference type="Proteomes" id="UP000095621"/>
    </source>
</evidence>
<dbReference type="EMBL" id="CZBU01000007">
    <property type="protein sequence ID" value="CUQ79132.1"/>
    <property type="molecule type" value="Genomic_DNA"/>
</dbReference>
<dbReference type="AlphaFoldDB" id="A0A174YZI6"/>
<protein>
    <submittedName>
        <fullName evidence="1">Uncharacterized protein</fullName>
    </submittedName>
</protein>